<dbReference type="EMBL" id="FOGB01000004">
    <property type="protein sequence ID" value="SEQ52105.1"/>
    <property type="molecule type" value="Genomic_DNA"/>
</dbReference>
<dbReference type="Proteomes" id="UP000198749">
    <property type="component" value="Unassembled WGS sequence"/>
</dbReference>
<evidence type="ECO:0008006" key="3">
    <source>
        <dbReference type="Google" id="ProtNLM"/>
    </source>
</evidence>
<name>A0A1H9GPS6_9GAMM</name>
<dbReference type="OrthoDB" id="6119256at2"/>
<keyword evidence="2" id="KW-1185">Reference proteome</keyword>
<reference evidence="2" key="1">
    <citation type="submission" date="2016-10" db="EMBL/GenBank/DDBJ databases">
        <authorList>
            <person name="Varghese N."/>
            <person name="Submissions S."/>
        </authorList>
    </citation>
    <scope>NUCLEOTIDE SEQUENCE [LARGE SCALE GENOMIC DNA]</scope>
    <source>
        <strain evidence="2">DSM 18887</strain>
    </source>
</reference>
<proteinExistence type="predicted"/>
<dbReference type="RefSeq" id="WP_091356860.1">
    <property type="nucleotide sequence ID" value="NZ_AP025284.1"/>
</dbReference>
<accession>A0A1H9GPS6</accession>
<protein>
    <recommendedName>
        <fullName evidence="3">SpoIIAA-like</fullName>
    </recommendedName>
</protein>
<organism evidence="1 2">
    <name type="scientific">Amphritea atlantica</name>
    <dbReference type="NCBI Taxonomy" id="355243"/>
    <lineage>
        <taxon>Bacteria</taxon>
        <taxon>Pseudomonadati</taxon>
        <taxon>Pseudomonadota</taxon>
        <taxon>Gammaproteobacteria</taxon>
        <taxon>Oceanospirillales</taxon>
        <taxon>Oceanospirillaceae</taxon>
        <taxon>Amphritea</taxon>
    </lineage>
</organism>
<dbReference type="AlphaFoldDB" id="A0A1H9GPS6"/>
<evidence type="ECO:0000313" key="2">
    <source>
        <dbReference type="Proteomes" id="UP000198749"/>
    </source>
</evidence>
<evidence type="ECO:0000313" key="1">
    <source>
        <dbReference type="EMBL" id="SEQ52105.1"/>
    </source>
</evidence>
<sequence length="131" mass="15323">MAYQYTVKECDYYLRVEVMGSRDRTDVTTESLRMWQDVASECKKKRINLILAVFRLSGIRSLMDTFNIVEGVQNWLWPELAIAYIDTDPLNQKENIIAEQSAMMHGINFRAFLSEEDGIQWLKAMHSSQKH</sequence>
<gene>
    <name evidence="1" type="ORF">SAMN03080615_01816</name>
</gene>